<dbReference type="Gene3D" id="3.40.50.200">
    <property type="entry name" value="Peptidase S8/S53 domain"/>
    <property type="match status" value="2"/>
</dbReference>
<dbReference type="OrthoDB" id="614750at2"/>
<keyword evidence="2 5" id="KW-0645">Protease</keyword>
<dbReference type="PROSITE" id="PS51892">
    <property type="entry name" value="SUBTILASE"/>
    <property type="match status" value="1"/>
</dbReference>
<dbReference type="GO" id="GO:0004252">
    <property type="term" value="F:serine-type endopeptidase activity"/>
    <property type="evidence" value="ECO:0007669"/>
    <property type="project" value="UniProtKB-UniRule"/>
</dbReference>
<gene>
    <name evidence="9" type="ORF">DMA12_24645</name>
</gene>
<comment type="caution">
    <text evidence="9">The sequence shown here is derived from an EMBL/GenBank/DDBJ whole genome shotgun (WGS) entry which is preliminary data.</text>
</comment>
<sequence length="898" mass="94538">MGQTLRRFVDARLGRRAGWSPAVWEQDDSGSTSGGVERTAGRSRHGPGGFPLASTKLDAALASRVHGARARVAEELPERVRVLVHVTGDLHAVEEAGLWVELVAGPVVTGTIAVDDLEAVAELPDVAYVSSDRIRLSHLNKSVPAMHGDAARTIPPGFSGKGVVVGVVDSGIDIFHGSFRTPSTGKTRIHSLLDLTQRHTMAVTGTGTGNPVGLRWRPPPLPHEKVPSGPANTTAPLPLTATKEQVQAALLAAFPSIKAEDIEVTGGPWPGTAIVVDFVGKYAPNVYDTGRIASFVPTGTGASGISIIRGREFVREEIDLGLSLPIQPYLSRDVDGHGTHVAGIAAGNGAQKGNCHGAGRYVGVAPEADLIIVRRTGFDSDILRGVKYIFDTAAALGKPAVVNMSFGNNLGPHDGTDTLDIGLDGQLTGTTKRMIVTSAGNDGAVLDPVNPVVGGALYPAGGGVHARKTVPAHTAANAPVTVRVVVATTDDRADKEDDFLDLWYPGAGQLDVDLVAPGNAGSFGRTGLTGQTAKPVAGHPVTIQSVRNASPKGTHLIRITIAPRAGSTIAMGEWTVKLWETAGTATIFDCWIPVTTEDVHPRFHLEDQVRTRTVHSPGTANLPITVGAYNPDDHQVAETSARGSTADGRTKPELCAPGVDITSALNRGESSGGSWCECCYDFYQTESGTSQAAPHVTGVVALMFEMNPNLSHAQVKDFLQRTCDPPDPNPHLPNGEDGYGFGLVNAEKAVKAAKPQAVSLGGEPIVLSPAAYFPVAGRARRLRDRVGRSPEGRLIAALVSEHVDEVRRLIDTDRRVLVAWHRMHGPVLLRLLVSDVDRDVPVPVRLGGRPVAEGLARFLDALARAGSPALRAAVAEHREGVLGLPGRWFPPADDAKAS</sequence>
<evidence type="ECO:0000256" key="2">
    <source>
        <dbReference type="ARBA" id="ARBA00022670"/>
    </source>
</evidence>
<evidence type="ECO:0000313" key="10">
    <source>
        <dbReference type="Proteomes" id="UP000286716"/>
    </source>
</evidence>
<dbReference type="AlphaFoldDB" id="A0A428WDR5"/>
<proteinExistence type="inferred from homology"/>
<dbReference type="EMBL" id="QHHU01000035">
    <property type="protein sequence ID" value="RSM41198.1"/>
    <property type="molecule type" value="Genomic_DNA"/>
</dbReference>
<dbReference type="PROSITE" id="PS00138">
    <property type="entry name" value="SUBTILASE_SER"/>
    <property type="match status" value="1"/>
</dbReference>
<evidence type="ECO:0000256" key="3">
    <source>
        <dbReference type="ARBA" id="ARBA00022801"/>
    </source>
</evidence>
<dbReference type="PANTHER" id="PTHR43806">
    <property type="entry name" value="PEPTIDASE S8"/>
    <property type="match status" value="1"/>
</dbReference>
<dbReference type="PROSITE" id="PS00137">
    <property type="entry name" value="SUBTILASE_HIS"/>
    <property type="match status" value="1"/>
</dbReference>
<feature type="domain" description="Peptidase S8/S53" evidence="8">
    <location>
        <begin position="160"/>
        <end position="525"/>
    </location>
</feature>
<comment type="similarity">
    <text evidence="1 5 6">Belongs to the peptidase S8 family.</text>
</comment>
<dbReference type="Proteomes" id="UP000286716">
    <property type="component" value="Unassembled WGS sequence"/>
</dbReference>
<feature type="active site" description="Charge relay system" evidence="5">
    <location>
        <position position="690"/>
    </location>
</feature>
<dbReference type="InterPro" id="IPR000209">
    <property type="entry name" value="Peptidase_S8/S53_dom"/>
</dbReference>
<dbReference type="InterPro" id="IPR015500">
    <property type="entry name" value="Peptidase_S8_subtilisin-rel"/>
</dbReference>
<feature type="active site" description="Charge relay system" evidence="5">
    <location>
        <position position="169"/>
    </location>
</feature>
<dbReference type="InterPro" id="IPR050131">
    <property type="entry name" value="Peptidase_S8_subtilisin-like"/>
</dbReference>
<evidence type="ECO:0000259" key="8">
    <source>
        <dbReference type="Pfam" id="PF00082"/>
    </source>
</evidence>
<dbReference type="InterPro" id="IPR023827">
    <property type="entry name" value="Peptidase_S8_Asp-AS"/>
</dbReference>
<dbReference type="Pfam" id="PF00082">
    <property type="entry name" value="Peptidase_S8"/>
    <property type="match status" value="2"/>
</dbReference>
<reference evidence="9 10" key="1">
    <citation type="submission" date="2018-05" db="EMBL/GenBank/DDBJ databases">
        <title>Evolution of GPA BGCs.</title>
        <authorList>
            <person name="Waglechner N."/>
            <person name="Wright G.D."/>
        </authorList>
    </citation>
    <scope>NUCLEOTIDE SEQUENCE [LARGE SCALE GENOMIC DNA]</scope>
    <source>
        <strain evidence="9 10">DSM 5908</strain>
    </source>
</reference>
<protein>
    <recommendedName>
        <fullName evidence="8">Peptidase S8/S53 domain-containing protein</fullName>
    </recommendedName>
</protein>
<dbReference type="InterPro" id="IPR023828">
    <property type="entry name" value="Peptidase_S8_Ser-AS"/>
</dbReference>
<evidence type="ECO:0000313" key="9">
    <source>
        <dbReference type="EMBL" id="RSM41198.1"/>
    </source>
</evidence>
<keyword evidence="3 5" id="KW-0378">Hydrolase</keyword>
<evidence type="ECO:0000256" key="6">
    <source>
        <dbReference type="RuleBase" id="RU003355"/>
    </source>
</evidence>
<dbReference type="InterPro" id="IPR036852">
    <property type="entry name" value="Peptidase_S8/S53_dom_sf"/>
</dbReference>
<feature type="region of interest" description="Disordered" evidence="7">
    <location>
        <begin position="23"/>
        <end position="50"/>
    </location>
</feature>
<dbReference type="GO" id="GO:0006508">
    <property type="term" value="P:proteolysis"/>
    <property type="evidence" value="ECO:0007669"/>
    <property type="project" value="UniProtKB-KW"/>
</dbReference>
<feature type="domain" description="Peptidase S8/S53" evidence="8">
    <location>
        <begin position="609"/>
        <end position="740"/>
    </location>
</feature>
<keyword evidence="4 5" id="KW-0720">Serine protease</keyword>
<dbReference type="SUPFAM" id="SSF52743">
    <property type="entry name" value="Subtilisin-like"/>
    <property type="match status" value="1"/>
</dbReference>
<feature type="active site" description="Charge relay system" evidence="5">
    <location>
        <position position="337"/>
    </location>
</feature>
<dbReference type="PANTHER" id="PTHR43806:SF11">
    <property type="entry name" value="CEREVISIN-RELATED"/>
    <property type="match status" value="1"/>
</dbReference>
<name>A0A428WDR5_AMYBA</name>
<organism evidence="9 10">
    <name type="scientific">Amycolatopsis balhimycina DSM 5908</name>
    <dbReference type="NCBI Taxonomy" id="1081091"/>
    <lineage>
        <taxon>Bacteria</taxon>
        <taxon>Bacillati</taxon>
        <taxon>Actinomycetota</taxon>
        <taxon>Actinomycetes</taxon>
        <taxon>Pseudonocardiales</taxon>
        <taxon>Pseudonocardiaceae</taxon>
        <taxon>Amycolatopsis</taxon>
    </lineage>
</organism>
<dbReference type="PRINTS" id="PR00723">
    <property type="entry name" value="SUBTILISIN"/>
</dbReference>
<evidence type="ECO:0000256" key="5">
    <source>
        <dbReference type="PROSITE-ProRule" id="PRU01240"/>
    </source>
</evidence>
<evidence type="ECO:0000256" key="4">
    <source>
        <dbReference type="ARBA" id="ARBA00022825"/>
    </source>
</evidence>
<keyword evidence="10" id="KW-1185">Reference proteome</keyword>
<accession>A0A428WDR5</accession>
<evidence type="ECO:0000256" key="7">
    <source>
        <dbReference type="SAM" id="MobiDB-lite"/>
    </source>
</evidence>
<dbReference type="PROSITE" id="PS00136">
    <property type="entry name" value="SUBTILASE_ASP"/>
    <property type="match status" value="1"/>
</dbReference>
<evidence type="ECO:0000256" key="1">
    <source>
        <dbReference type="ARBA" id="ARBA00011073"/>
    </source>
</evidence>
<dbReference type="InterPro" id="IPR022398">
    <property type="entry name" value="Peptidase_S8_His-AS"/>
</dbReference>